<name>A0AAN9MVM7_CANGL</name>
<proteinExistence type="predicted"/>
<evidence type="ECO:0000313" key="2">
    <source>
        <dbReference type="Proteomes" id="UP001367508"/>
    </source>
</evidence>
<evidence type="ECO:0000313" key="1">
    <source>
        <dbReference type="EMBL" id="KAK7361542.1"/>
    </source>
</evidence>
<dbReference type="Proteomes" id="UP001367508">
    <property type="component" value="Unassembled WGS sequence"/>
</dbReference>
<comment type="caution">
    <text evidence="1">The sequence shown here is derived from an EMBL/GenBank/DDBJ whole genome shotgun (WGS) entry which is preliminary data.</text>
</comment>
<gene>
    <name evidence="1" type="ORF">VNO77_03611</name>
</gene>
<dbReference type="AlphaFoldDB" id="A0AAN9MVM7"/>
<accession>A0AAN9MVM7</accession>
<sequence length="111" mass="12534">MMQLQSGATVLLAVVLRAETDLGRRLLTFRFEFMTPPCEVLCVRATLATESEQLRDHQDMLEQHQPGGVRDEALRFFLAEFTASTSGPSLWEIGESSERESKPFNRVGTFL</sequence>
<reference evidence="1 2" key="1">
    <citation type="submission" date="2024-01" db="EMBL/GenBank/DDBJ databases">
        <title>The genomes of 5 underutilized Papilionoideae crops provide insights into root nodulation and disease resistanc.</title>
        <authorList>
            <person name="Jiang F."/>
        </authorList>
    </citation>
    <scope>NUCLEOTIDE SEQUENCE [LARGE SCALE GENOMIC DNA]</scope>
    <source>
        <strain evidence="1">LVBAO_FW01</strain>
        <tissue evidence="1">Leaves</tissue>
    </source>
</reference>
<protein>
    <submittedName>
        <fullName evidence="1">Uncharacterized protein</fullName>
    </submittedName>
</protein>
<dbReference type="EMBL" id="JAYMYQ010000001">
    <property type="protein sequence ID" value="KAK7361542.1"/>
    <property type="molecule type" value="Genomic_DNA"/>
</dbReference>
<organism evidence="1 2">
    <name type="scientific">Canavalia gladiata</name>
    <name type="common">Sword bean</name>
    <name type="synonym">Dolichos gladiatus</name>
    <dbReference type="NCBI Taxonomy" id="3824"/>
    <lineage>
        <taxon>Eukaryota</taxon>
        <taxon>Viridiplantae</taxon>
        <taxon>Streptophyta</taxon>
        <taxon>Embryophyta</taxon>
        <taxon>Tracheophyta</taxon>
        <taxon>Spermatophyta</taxon>
        <taxon>Magnoliopsida</taxon>
        <taxon>eudicotyledons</taxon>
        <taxon>Gunneridae</taxon>
        <taxon>Pentapetalae</taxon>
        <taxon>rosids</taxon>
        <taxon>fabids</taxon>
        <taxon>Fabales</taxon>
        <taxon>Fabaceae</taxon>
        <taxon>Papilionoideae</taxon>
        <taxon>50 kb inversion clade</taxon>
        <taxon>NPAAA clade</taxon>
        <taxon>indigoferoid/millettioid clade</taxon>
        <taxon>Phaseoleae</taxon>
        <taxon>Canavalia</taxon>
    </lineage>
</organism>
<keyword evidence="2" id="KW-1185">Reference proteome</keyword>